<comment type="caution">
    <text evidence="1">The sequence shown here is derived from an EMBL/GenBank/DDBJ whole genome shotgun (WGS) entry which is preliminary data.</text>
</comment>
<dbReference type="Proteomes" id="UP001292094">
    <property type="component" value="Unassembled WGS sequence"/>
</dbReference>
<proteinExistence type="predicted"/>
<evidence type="ECO:0000313" key="1">
    <source>
        <dbReference type="EMBL" id="KAK4323214.1"/>
    </source>
</evidence>
<accession>A0AAE1QAJ5</accession>
<name>A0AAE1QAJ5_9EUCA</name>
<keyword evidence="2" id="KW-1185">Reference proteome</keyword>
<sequence length="78" mass="9069">MSHLLGTPTVEADPEPRPLTEWERTEKWRMQQEITKRTTAPAYITQVQKMPIQNAEISYTTSLYQKVFFTSDMYSAGL</sequence>
<dbReference type="AlphaFoldDB" id="A0AAE1QAJ5"/>
<reference evidence="1" key="1">
    <citation type="submission" date="2023-11" db="EMBL/GenBank/DDBJ databases">
        <title>Genome assemblies of two species of porcelain crab, Petrolisthes cinctipes and Petrolisthes manimaculis (Anomura: Porcellanidae).</title>
        <authorList>
            <person name="Angst P."/>
        </authorList>
    </citation>
    <scope>NUCLEOTIDE SEQUENCE</scope>
    <source>
        <strain evidence="1">PB745_02</strain>
        <tissue evidence="1">Gill</tissue>
    </source>
</reference>
<dbReference type="EMBL" id="JAWZYT010000460">
    <property type="protein sequence ID" value="KAK4323214.1"/>
    <property type="molecule type" value="Genomic_DNA"/>
</dbReference>
<protein>
    <submittedName>
        <fullName evidence="1">Uncharacterized protein</fullName>
    </submittedName>
</protein>
<organism evidence="1 2">
    <name type="scientific">Petrolisthes manimaculis</name>
    <dbReference type="NCBI Taxonomy" id="1843537"/>
    <lineage>
        <taxon>Eukaryota</taxon>
        <taxon>Metazoa</taxon>
        <taxon>Ecdysozoa</taxon>
        <taxon>Arthropoda</taxon>
        <taxon>Crustacea</taxon>
        <taxon>Multicrustacea</taxon>
        <taxon>Malacostraca</taxon>
        <taxon>Eumalacostraca</taxon>
        <taxon>Eucarida</taxon>
        <taxon>Decapoda</taxon>
        <taxon>Pleocyemata</taxon>
        <taxon>Anomura</taxon>
        <taxon>Galatheoidea</taxon>
        <taxon>Porcellanidae</taxon>
        <taxon>Petrolisthes</taxon>
    </lineage>
</organism>
<evidence type="ECO:0000313" key="2">
    <source>
        <dbReference type="Proteomes" id="UP001292094"/>
    </source>
</evidence>
<gene>
    <name evidence="1" type="ORF">Pmani_006065</name>
</gene>